<evidence type="ECO:0000256" key="1">
    <source>
        <dbReference type="ARBA" id="ARBA00008542"/>
    </source>
</evidence>
<dbReference type="PROSITE" id="PS51276">
    <property type="entry name" value="PEPTIDASE_C56_PFPI"/>
    <property type="match status" value="1"/>
</dbReference>
<gene>
    <name evidence="3" type="ORF">A6A03_03210</name>
</gene>
<dbReference type="GO" id="GO:0008233">
    <property type="term" value="F:peptidase activity"/>
    <property type="evidence" value="ECO:0007669"/>
    <property type="project" value="UniProtKB-KW"/>
</dbReference>
<dbReference type="InterPro" id="IPR002818">
    <property type="entry name" value="DJ-1/PfpI"/>
</dbReference>
<evidence type="ECO:0000313" key="3">
    <source>
        <dbReference type="EMBL" id="OAN44169.1"/>
    </source>
</evidence>
<dbReference type="AlphaFoldDB" id="A0A178M5X3"/>
<dbReference type="PANTHER" id="PTHR42733">
    <property type="entry name" value="DJ-1 PROTEIN"/>
    <property type="match status" value="1"/>
</dbReference>
<dbReference type="Pfam" id="PF01965">
    <property type="entry name" value="DJ-1_PfpI"/>
    <property type="match status" value="1"/>
</dbReference>
<name>A0A178M5X3_9CHLR</name>
<dbReference type="Proteomes" id="UP000078287">
    <property type="component" value="Unassembled WGS sequence"/>
</dbReference>
<accession>A0A178M5X3</accession>
<keyword evidence="4" id="KW-1185">Reference proteome</keyword>
<dbReference type="Gene3D" id="3.40.50.880">
    <property type="match status" value="1"/>
</dbReference>
<feature type="domain" description="DJ-1/PfpI" evidence="2">
    <location>
        <begin position="6"/>
        <end position="168"/>
    </location>
</feature>
<reference evidence="3 4" key="1">
    <citation type="submission" date="2016-04" db="EMBL/GenBank/DDBJ databases">
        <title>Chloroflexus islandicus sp. nov., a thermophilic filamentous anoxygenic phototrophic bacterium from geyser Strokkur (Iceland).</title>
        <authorList>
            <person name="Gaisin V.A."/>
            <person name="Kalashnikov A.M."/>
            <person name="Sukhacheva M.V."/>
            <person name="Grouzdev D.S."/>
            <person name="Ivanov T.M."/>
            <person name="Kuznetsov B."/>
            <person name="Gorlenko V.M."/>
        </authorList>
    </citation>
    <scope>NUCLEOTIDE SEQUENCE [LARGE SCALE GENOMIC DNA]</scope>
    <source>
        <strain evidence="4">isl-2</strain>
    </source>
</reference>
<dbReference type="SUPFAM" id="SSF52317">
    <property type="entry name" value="Class I glutamine amidotransferase-like"/>
    <property type="match status" value="1"/>
</dbReference>
<protein>
    <submittedName>
        <fullName evidence="3">Protease</fullName>
    </submittedName>
</protein>
<dbReference type="InterPro" id="IPR029062">
    <property type="entry name" value="Class_I_gatase-like"/>
</dbReference>
<comment type="similarity">
    <text evidence="1">Belongs to the peptidase C56 family.</text>
</comment>
<dbReference type="GO" id="GO:0006508">
    <property type="term" value="P:proteolysis"/>
    <property type="evidence" value="ECO:0007669"/>
    <property type="project" value="UniProtKB-KW"/>
</dbReference>
<evidence type="ECO:0000259" key="2">
    <source>
        <dbReference type="Pfam" id="PF01965"/>
    </source>
</evidence>
<keyword evidence="3" id="KW-0378">Hydrolase</keyword>
<dbReference type="OrthoDB" id="9800516at2"/>
<dbReference type="STRING" id="1707952.A6A03_03210"/>
<dbReference type="CDD" id="cd03134">
    <property type="entry name" value="GATase1_PfpI_like"/>
    <property type="match status" value="1"/>
</dbReference>
<dbReference type="PANTHER" id="PTHR42733:SF13">
    <property type="entry name" value="DJ-1_PFPI DOMAIN-CONTAINING PROTEIN"/>
    <property type="match status" value="1"/>
</dbReference>
<dbReference type="EMBL" id="LWQS01000071">
    <property type="protein sequence ID" value="OAN44169.1"/>
    <property type="molecule type" value="Genomic_DNA"/>
</dbReference>
<keyword evidence="3" id="KW-0645">Protease</keyword>
<dbReference type="RefSeq" id="WP_066789704.1">
    <property type="nucleotide sequence ID" value="NZ_LWQS01000071.1"/>
</dbReference>
<evidence type="ECO:0000313" key="4">
    <source>
        <dbReference type="Proteomes" id="UP000078287"/>
    </source>
</evidence>
<proteinExistence type="inferred from homology"/>
<dbReference type="InterPro" id="IPR006286">
    <property type="entry name" value="C56_PfpI-like"/>
</dbReference>
<comment type="caution">
    <text evidence="3">The sequence shown here is derived from an EMBL/GenBank/DDBJ whole genome shotgun (WGS) entry which is preliminary data.</text>
</comment>
<sequence length="174" mass="18555">MRLAGKRIAILLAEGVEDLEFYVPLMRLQEEGAEVLAAGLDLRPVRGKNGLEITPTTTIAELRADDLFGLVLPGGWAPDKLRRYQAVTDLVRTMDAAGKVIGIICHGGSIAISAGIVRGRPATGSTGIKDDLINAGATWVDEAAFRDGHLVWGRVVADIPAFCRELVAALVERA</sequence>
<organism evidence="3 4">
    <name type="scientific">Chloroflexus islandicus</name>
    <dbReference type="NCBI Taxonomy" id="1707952"/>
    <lineage>
        <taxon>Bacteria</taxon>
        <taxon>Bacillati</taxon>
        <taxon>Chloroflexota</taxon>
        <taxon>Chloroflexia</taxon>
        <taxon>Chloroflexales</taxon>
        <taxon>Chloroflexineae</taxon>
        <taxon>Chloroflexaceae</taxon>
        <taxon>Chloroflexus</taxon>
    </lineage>
</organism>